<dbReference type="PROSITE" id="PS50994">
    <property type="entry name" value="INTEGRASE"/>
    <property type="match status" value="1"/>
</dbReference>
<name>A0A2P9ATK4_9HYPH</name>
<feature type="domain" description="Integrase catalytic" evidence="1">
    <location>
        <begin position="1"/>
        <end position="90"/>
    </location>
</feature>
<dbReference type="EMBL" id="FUIG01000055">
    <property type="protein sequence ID" value="SJM34503.1"/>
    <property type="molecule type" value="Genomic_DNA"/>
</dbReference>
<protein>
    <submittedName>
        <fullName evidence="2">IS3 element protein InsF</fullName>
    </submittedName>
</protein>
<dbReference type="PANTHER" id="PTHR46889:SF7">
    <property type="entry name" value="TRANSPOSASE FOR INSERTION SEQUENCE ELEMENT IS904"/>
    <property type="match status" value="1"/>
</dbReference>
<dbReference type="InterPro" id="IPR050900">
    <property type="entry name" value="Transposase_IS3/IS150/IS904"/>
</dbReference>
<dbReference type="InterPro" id="IPR012337">
    <property type="entry name" value="RNaseH-like_sf"/>
</dbReference>
<dbReference type="GO" id="GO:0003676">
    <property type="term" value="F:nucleic acid binding"/>
    <property type="evidence" value="ECO:0007669"/>
    <property type="project" value="InterPro"/>
</dbReference>
<dbReference type="SUPFAM" id="SSF53098">
    <property type="entry name" value="Ribonuclease H-like"/>
    <property type="match status" value="1"/>
</dbReference>
<evidence type="ECO:0000313" key="3">
    <source>
        <dbReference type="Proteomes" id="UP000245698"/>
    </source>
</evidence>
<gene>
    <name evidence="2" type="ORF">BQ8482_460012</name>
</gene>
<dbReference type="Pfam" id="PF13683">
    <property type="entry name" value="rve_3"/>
    <property type="match status" value="1"/>
</dbReference>
<dbReference type="InterPro" id="IPR001584">
    <property type="entry name" value="Integrase_cat-core"/>
</dbReference>
<evidence type="ECO:0000259" key="1">
    <source>
        <dbReference type="PROSITE" id="PS50994"/>
    </source>
</evidence>
<proteinExistence type="predicted"/>
<sequence length="107" mass="12312">MQYACAEYAARLAAHDILPSMSRVGNPYDNAKAERFMRTLKEEEADGRAYRDIDDARNRIGEFIDAVYNKQRLHSAIDYQSPDEYEAGLMRLRREAPAAISETENCY</sequence>
<dbReference type="GO" id="GO:0015074">
    <property type="term" value="P:DNA integration"/>
    <property type="evidence" value="ECO:0007669"/>
    <property type="project" value="InterPro"/>
</dbReference>
<keyword evidence="3" id="KW-1185">Reference proteome</keyword>
<evidence type="ECO:0000313" key="2">
    <source>
        <dbReference type="EMBL" id="SJM34503.1"/>
    </source>
</evidence>
<dbReference type="Gene3D" id="3.30.420.10">
    <property type="entry name" value="Ribonuclease H-like superfamily/Ribonuclease H"/>
    <property type="match status" value="1"/>
</dbReference>
<organism evidence="2 3">
    <name type="scientific">Mesorhizobium delmotii</name>
    <dbReference type="NCBI Taxonomy" id="1631247"/>
    <lineage>
        <taxon>Bacteria</taxon>
        <taxon>Pseudomonadati</taxon>
        <taxon>Pseudomonadota</taxon>
        <taxon>Alphaproteobacteria</taxon>
        <taxon>Hyphomicrobiales</taxon>
        <taxon>Phyllobacteriaceae</taxon>
        <taxon>Mesorhizobium</taxon>
    </lineage>
</organism>
<dbReference type="Proteomes" id="UP000245698">
    <property type="component" value="Unassembled WGS sequence"/>
</dbReference>
<accession>A0A2P9ATK4</accession>
<reference evidence="3" key="1">
    <citation type="submission" date="2016-12" db="EMBL/GenBank/DDBJ databases">
        <authorList>
            <person name="Brunel B."/>
        </authorList>
    </citation>
    <scope>NUCLEOTIDE SEQUENCE [LARGE SCALE GENOMIC DNA]</scope>
</reference>
<dbReference type="InterPro" id="IPR036397">
    <property type="entry name" value="RNaseH_sf"/>
</dbReference>
<dbReference type="PANTHER" id="PTHR46889">
    <property type="entry name" value="TRANSPOSASE INSF FOR INSERTION SEQUENCE IS3B-RELATED"/>
    <property type="match status" value="1"/>
</dbReference>
<dbReference type="AlphaFoldDB" id="A0A2P9ATK4"/>